<reference evidence="8 9" key="3">
    <citation type="journal article" date="2016" name="FEMS Yeast Res.">
        <title>Curation of the genome annotation of Pichia pastoris (Komagataella phaffii) CBS7435 from gene level to protein function.</title>
        <authorList>
            <person name="Valli M."/>
            <person name="Tatto N.E."/>
            <person name="Peymann A."/>
            <person name="Gruber C."/>
            <person name="Landes N."/>
            <person name="Ekker H."/>
            <person name="Thallinger G.G."/>
            <person name="Mattanovich D."/>
            <person name="Gasser B."/>
            <person name="Graf A.B."/>
        </authorList>
    </citation>
    <scope>GENOME REANNOTATION</scope>
    <source>
        <strain evidence="8 9">ATCC 76273 / CBS 7435 / CECT 11047 / NRRL Y-11430 / Wegner 21-1</strain>
    </source>
</reference>
<dbReference type="PROSITE" id="PS50082">
    <property type="entry name" value="WD_REPEATS_2"/>
    <property type="match status" value="2"/>
</dbReference>
<dbReference type="SMART" id="SM00320">
    <property type="entry name" value="WD40"/>
    <property type="match status" value="3"/>
</dbReference>
<proteinExistence type="inferred from homology"/>
<organism evidence="8 9">
    <name type="scientific">Komagataella phaffii (strain ATCC 76273 / CBS 7435 / CECT 11047 / NRRL Y-11430 / Wegner 21-1)</name>
    <name type="common">Yeast</name>
    <name type="synonym">Pichia pastoris</name>
    <dbReference type="NCBI Taxonomy" id="981350"/>
    <lineage>
        <taxon>Eukaryota</taxon>
        <taxon>Fungi</taxon>
        <taxon>Dikarya</taxon>
        <taxon>Ascomycota</taxon>
        <taxon>Saccharomycotina</taxon>
        <taxon>Pichiomycetes</taxon>
        <taxon>Pichiales</taxon>
        <taxon>Pichiaceae</taxon>
        <taxon>Komagataella</taxon>
    </lineage>
</organism>
<evidence type="ECO:0000256" key="4">
    <source>
        <dbReference type="ARBA" id="ARBA00022574"/>
    </source>
</evidence>
<dbReference type="PANTHER" id="PTHR19861:SF0">
    <property type="entry name" value="WD REPEAT-CONTAINING PROTEIN 82"/>
    <property type="match status" value="1"/>
</dbReference>
<keyword evidence="3" id="KW-0806">Transcription termination</keyword>
<dbReference type="Proteomes" id="UP000006853">
    <property type="component" value="Chromosome 1"/>
</dbReference>
<dbReference type="GO" id="GO:0006353">
    <property type="term" value="P:DNA-templated transcription termination"/>
    <property type="evidence" value="ECO:0007669"/>
    <property type="project" value="UniProtKB-KW"/>
</dbReference>
<dbReference type="InterPro" id="IPR036322">
    <property type="entry name" value="WD40_repeat_dom_sf"/>
</dbReference>
<dbReference type="PRINTS" id="PR00320">
    <property type="entry name" value="GPROTEINBRPT"/>
</dbReference>
<dbReference type="InterPro" id="IPR037867">
    <property type="entry name" value="Swd2/WDR82"/>
</dbReference>
<keyword evidence="4 7" id="KW-0853">WD repeat</keyword>
<reference key="2">
    <citation type="submission" date="2011-04" db="EMBL/GenBank/DDBJ databases">
        <title>High-quality genome sequence of Pichia pastoris CBS 7435.</title>
        <authorList>
            <person name="Kueberl A."/>
            <person name="Schneider J."/>
            <person name="Thallinger G.G."/>
            <person name="Anderl I."/>
            <person name="Wibberg D."/>
            <person name="Hajek T."/>
            <person name="Jaenicke S."/>
            <person name="Brinkrolf K."/>
            <person name="Goesmann A."/>
            <person name="Szczepanowski R."/>
            <person name="Puehler A."/>
            <person name="Schwab H."/>
            <person name="Glieder A."/>
            <person name="Pichler H."/>
        </authorList>
    </citation>
    <scope>NUCLEOTIDE SEQUENCE</scope>
    <source>
        <strain>CBS 7435</strain>
    </source>
</reference>
<evidence type="ECO:0000256" key="6">
    <source>
        <dbReference type="ARBA" id="ARBA00023242"/>
    </source>
</evidence>
<dbReference type="GO" id="GO:0003682">
    <property type="term" value="F:chromatin binding"/>
    <property type="evidence" value="ECO:0007669"/>
    <property type="project" value="TreeGrafter"/>
</dbReference>
<evidence type="ECO:0000313" key="9">
    <source>
        <dbReference type="Proteomes" id="UP000006853"/>
    </source>
</evidence>
<dbReference type="SUPFAM" id="SSF50978">
    <property type="entry name" value="WD40 repeat-like"/>
    <property type="match status" value="1"/>
</dbReference>
<keyword evidence="6" id="KW-0539">Nucleus</keyword>
<dbReference type="Gene3D" id="2.130.10.10">
    <property type="entry name" value="YVTN repeat-like/Quinoprotein amine dehydrogenase"/>
    <property type="match status" value="1"/>
</dbReference>
<feature type="repeat" description="WD" evidence="7">
    <location>
        <begin position="106"/>
        <end position="147"/>
    </location>
</feature>
<evidence type="ECO:0000256" key="7">
    <source>
        <dbReference type="PROSITE-ProRule" id="PRU00221"/>
    </source>
</evidence>
<comment type="subcellular location">
    <subcellularLocation>
        <location evidence="1">Nucleus</location>
    </subcellularLocation>
</comment>
<dbReference type="InterPro" id="IPR001680">
    <property type="entry name" value="WD40_rpt"/>
</dbReference>
<dbReference type="AlphaFoldDB" id="F2QNS8"/>
<evidence type="ECO:0000256" key="1">
    <source>
        <dbReference type="ARBA" id="ARBA00004123"/>
    </source>
</evidence>
<evidence type="ECO:0000313" key="8">
    <source>
        <dbReference type="EMBL" id="CCA36670.1"/>
    </source>
</evidence>
<sequence length="330" mass="36694">MSIPISSKVLQTFQPSKNFTTKDSPQITSLDFDDSGQFLLTSSIDESIQLYDINKGKHLKPIYSKKYGAHLARFSHDEKHCVYASTKVEHTIRFLSLQNNTYIRYFKGHQGLVNSLELSPLESIFMSSSLDNTVKLWDLRSPNAQGNLNVKGPNLIAFDPSGLVFAIVNEETKKLGLYNIKNYEQAPFSTFELPQDYLPLKLSKVEFTNDGSKIIVTFGKGQLVVVDAFEGTILGKLLDSVSLPERPYIDSGSSTLTPDGKFLLNGNGDGTVKLYDLSKITDESVNAPISPISSLSTDHGLPRITLFNPRFWCFASADTSLTLWTPSFDK</sequence>
<gene>
    <name evidence="8" type="primary">SWD2</name>
    <name evidence="8" type="ordered locus">PP7435_Chr1-0518</name>
</gene>
<evidence type="ECO:0000256" key="3">
    <source>
        <dbReference type="ARBA" id="ARBA00022472"/>
    </source>
</evidence>
<keyword evidence="5" id="KW-0677">Repeat</keyword>
<dbReference type="GO" id="GO:0048188">
    <property type="term" value="C:Set1C/COMPASS complex"/>
    <property type="evidence" value="ECO:0007669"/>
    <property type="project" value="TreeGrafter"/>
</dbReference>
<feature type="repeat" description="WD" evidence="7">
    <location>
        <begin position="20"/>
        <end position="61"/>
    </location>
</feature>
<evidence type="ECO:0000256" key="2">
    <source>
        <dbReference type="ARBA" id="ARBA00005616"/>
    </source>
</evidence>
<name>F2QNS8_KOMPC</name>
<dbReference type="PROSITE" id="PS50294">
    <property type="entry name" value="WD_REPEATS_REGION"/>
    <property type="match status" value="1"/>
</dbReference>
<dbReference type="InterPro" id="IPR020472">
    <property type="entry name" value="WD40_PAC1"/>
</dbReference>
<evidence type="ECO:0000256" key="5">
    <source>
        <dbReference type="ARBA" id="ARBA00022737"/>
    </source>
</evidence>
<dbReference type="HOGENOM" id="CLU_044117_3_0_1"/>
<dbReference type="Pfam" id="PF00400">
    <property type="entry name" value="WD40"/>
    <property type="match status" value="3"/>
</dbReference>
<reference evidence="8 9" key="1">
    <citation type="journal article" date="2011" name="J. Biotechnol.">
        <title>High-quality genome sequence of Pichia pastoris CBS7435.</title>
        <authorList>
            <person name="Kuberl A."/>
            <person name="Schneider J."/>
            <person name="Thallinger G.G."/>
            <person name="Anderl I."/>
            <person name="Wibberg D."/>
            <person name="Hajek T."/>
            <person name="Jaenicke S."/>
            <person name="Brinkrolf K."/>
            <person name="Goesmann A."/>
            <person name="Szczepanowski R."/>
            <person name="Puhler A."/>
            <person name="Schwab H."/>
            <person name="Glieder A."/>
            <person name="Pichler H."/>
        </authorList>
    </citation>
    <scope>NUCLEOTIDE SEQUENCE [LARGE SCALE GENOMIC DNA]</scope>
    <source>
        <strain evidence="9">ATCC 76273 / CBS 7435 / CECT 11047 / NRRL Y-11430 / Wegner 21-1</strain>
    </source>
</reference>
<dbReference type="PANTHER" id="PTHR19861">
    <property type="entry name" value="WD40 REPEAT PROTEIN SWD2"/>
    <property type="match status" value="1"/>
</dbReference>
<comment type="similarity">
    <text evidence="2">Belongs to the WD repeat SWD2 family.</text>
</comment>
<dbReference type="EMBL" id="FR839628">
    <property type="protein sequence ID" value="CCA36670.1"/>
    <property type="molecule type" value="Genomic_DNA"/>
</dbReference>
<keyword evidence="3" id="KW-0804">Transcription</keyword>
<dbReference type="InterPro" id="IPR015943">
    <property type="entry name" value="WD40/YVTN_repeat-like_dom_sf"/>
</dbReference>
<protein>
    <submittedName>
        <fullName evidence="8">COMPASS component</fullName>
    </submittedName>
</protein>
<keyword evidence="3" id="KW-0805">Transcription regulation</keyword>
<keyword evidence="9" id="KW-1185">Reference proteome</keyword>
<accession>F2QNS8</accession>